<dbReference type="GO" id="GO:0017171">
    <property type="term" value="F:serine hydrolase activity"/>
    <property type="evidence" value="ECO:0007669"/>
    <property type="project" value="TreeGrafter"/>
</dbReference>
<reference evidence="8" key="1">
    <citation type="submission" date="2020-01" db="EMBL/GenBank/DDBJ databases">
        <title>Draft genome sequence of the Termite Coptotermes fromosanus.</title>
        <authorList>
            <person name="Itakura S."/>
            <person name="Yosikawa Y."/>
            <person name="Umezawa K."/>
        </authorList>
    </citation>
    <scope>NUCLEOTIDE SEQUENCE [LARGE SCALE GENOMIC DNA]</scope>
</reference>
<dbReference type="Pfam" id="PF00151">
    <property type="entry name" value="Lipase"/>
    <property type="match status" value="1"/>
</dbReference>
<dbReference type="GO" id="GO:0016298">
    <property type="term" value="F:lipase activity"/>
    <property type="evidence" value="ECO:0007669"/>
    <property type="project" value="InterPro"/>
</dbReference>
<dbReference type="GO" id="GO:0016042">
    <property type="term" value="P:lipid catabolic process"/>
    <property type="evidence" value="ECO:0007669"/>
    <property type="project" value="TreeGrafter"/>
</dbReference>
<dbReference type="AlphaFoldDB" id="A0A6L2PVG2"/>
<dbReference type="EMBL" id="BLKM01000612">
    <property type="protein sequence ID" value="GFG36174.1"/>
    <property type="molecule type" value="Genomic_DNA"/>
</dbReference>
<dbReference type="OrthoDB" id="199913at2759"/>
<name>A0A6L2PVG2_COPFO</name>
<feature type="non-terminal residue" evidence="7">
    <location>
        <position position="357"/>
    </location>
</feature>
<keyword evidence="3" id="KW-0964">Secreted</keyword>
<protein>
    <recommendedName>
        <fullName evidence="6">Lipase domain-containing protein</fullName>
    </recommendedName>
</protein>
<comment type="subcellular location">
    <subcellularLocation>
        <location evidence="1">Secreted</location>
    </subcellularLocation>
</comment>
<dbReference type="InParanoid" id="A0A6L2PVG2"/>
<dbReference type="Gene3D" id="3.40.50.1820">
    <property type="entry name" value="alpha/beta hydrolase"/>
    <property type="match status" value="1"/>
</dbReference>
<evidence type="ECO:0000256" key="1">
    <source>
        <dbReference type="ARBA" id="ARBA00004613"/>
    </source>
</evidence>
<dbReference type="InterPro" id="IPR013818">
    <property type="entry name" value="Lipase"/>
</dbReference>
<comment type="caution">
    <text evidence="7">The sequence shown here is derived from an EMBL/GenBank/DDBJ whole genome shotgun (WGS) entry which is preliminary data.</text>
</comment>
<dbReference type="InterPro" id="IPR033906">
    <property type="entry name" value="Lipase_N"/>
</dbReference>
<evidence type="ECO:0000256" key="2">
    <source>
        <dbReference type="ARBA" id="ARBA00010701"/>
    </source>
</evidence>
<keyword evidence="8" id="KW-1185">Reference proteome</keyword>
<dbReference type="InterPro" id="IPR029058">
    <property type="entry name" value="AB_hydrolase_fold"/>
</dbReference>
<organism evidence="7 8">
    <name type="scientific">Coptotermes formosanus</name>
    <name type="common">Formosan subterranean termite</name>
    <dbReference type="NCBI Taxonomy" id="36987"/>
    <lineage>
        <taxon>Eukaryota</taxon>
        <taxon>Metazoa</taxon>
        <taxon>Ecdysozoa</taxon>
        <taxon>Arthropoda</taxon>
        <taxon>Hexapoda</taxon>
        <taxon>Insecta</taxon>
        <taxon>Pterygota</taxon>
        <taxon>Neoptera</taxon>
        <taxon>Polyneoptera</taxon>
        <taxon>Dictyoptera</taxon>
        <taxon>Blattodea</taxon>
        <taxon>Blattoidea</taxon>
        <taxon>Termitoidae</taxon>
        <taxon>Rhinotermitidae</taxon>
        <taxon>Coptotermes</taxon>
    </lineage>
</organism>
<dbReference type="PANTHER" id="PTHR11610">
    <property type="entry name" value="LIPASE"/>
    <property type="match status" value="1"/>
</dbReference>
<feature type="compositionally biased region" description="Polar residues" evidence="5">
    <location>
        <begin position="309"/>
        <end position="334"/>
    </location>
</feature>
<proteinExistence type="inferred from homology"/>
<dbReference type="PANTHER" id="PTHR11610:SF169">
    <property type="entry name" value="GH15759P-RELATED"/>
    <property type="match status" value="1"/>
</dbReference>
<feature type="region of interest" description="Disordered" evidence="5">
    <location>
        <begin position="309"/>
        <end position="335"/>
    </location>
</feature>
<evidence type="ECO:0000256" key="3">
    <source>
        <dbReference type="ARBA" id="ARBA00022525"/>
    </source>
</evidence>
<dbReference type="PRINTS" id="PR00821">
    <property type="entry name" value="TAGLIPASE"/>
</dbReference>
<evidence type="ECO:0000313" key="8">
    <source>
        <dbReference type="Proteomes" id="UP000502823"/>
    </source>
</evidence>
<evidence type="ECO:0000256" key="5">
    <source>
        <dbReference type="SAM" id="MobiDB-lite"/>
    </source>
</evidence>
<dbReference type="Proteomes" id="UP000502823">
    <property type="component" value="Unassembled WGS sequence"/>
</dbReference>
<accession>A0A6L2PVG2</accession>
<comment type="similarity">
    <text evidence="2 4">Belongs to the AB hydrolase superfamily. Lipase family.</text>
</comment>
<feature type="domain" description="Lipase" evidence="6">
    <location>
        <begin position="16"/>
        <end position="272"/>
    </location>
</feature>
<dbReference type="CDD" id="cd00707">
    <property type="entry name" value="Pancreat_lipase_like"/>
    <property type="match status" value="1"/>
</dbReference>
<evidence type="ECO:0000256" key="4">
    <source>
        <dbReference type="RuleBase" id="RU004262"/>
    </source>
</evidence>
<evidence type="ECO:0000259" key="6">
    <source>
        <dbReference type="Pfam" id="PF00151"/>
    </source>
</evidence>
<dbReference type="SUPFAM" id="SSF53474">
    <property type="entry name" value="alpha/beta-Hydrolases"/>
    <property type="match status" value="1"/>
</dbReference>
<sequence>MVFMAGLAHPKSSVHLAENASNLTMTDLNTSSSTVVIVHGYTEGHDSKTVQIIRDAYLHTSDFNVVVLNWWLLARGPHYEVAAKNTKEAGRSLANFLDNLIQGTQEEARRELHVVGFSLGAQVAGIAAGQLQTAKLPRITALDPAKPMFAIKDKEERLDAGDAAFVQVIHTASGFLSFLEPVGHADFYPNSGMAPQPACSGEDVLVCSHRMACTYFAESLYRPLSFPATLCDSWDNYKSGNCDGNTQVLMGANAPLSARGKFYLRTSSAAPYGQGNNTKTAEFPTTLSSNCSQNMTDFKADTSPCTETGPWTTVHHSVTKTEPPSVESHNNTEGSARVDRQLTAVGISVILSFVLLS</sequence>
<gene>
    <name evidence="7" type="ORF">Cfor_00385</name>
</gene>
<dbReference type="GO" id="GO:0005615">
    <property type="term" value="C:extracellular space"/>
    <property type="evidence" value="ECO:0007669"/>
    <property type="project" value="TreeGrafter"/>
</dbReference>
<dbReference type="InterPro" id="IPR000734">
    <property type="entry name" value="TAG_lipase"/>
</dbReference>
<evidence type="ECO:0000313" key="7">
    <source>
        <dbReference type="EMBL" id="GFG36174.1"/>
    </source>
</evidence>